<dbReference type="Pfam" id="PF00924">
    <property type="entry name" value="MS_channel_2nd"/>
    <property type="match status" value="1"/>
</dbReference>
<dbReference type="InterPro" id="IPR011014">
    <property type="entry name" value="MscS_channel_TM-2"/>
</dbReference>
<name>A0ABP9B7Y0_9MICC</name>
<evidence type="ECO:0000256" key="5">
    <source>
        <dbReference type="ARBA" id="ARBA00022989"/>
    </source>
</evidence>
<dbReference type="PANTHER" id="PTHR30460:SF0">
    <property type="entry name" value="MODERATE CONDUCTANCE MECHANOSENSITIVE CHANNEL YBIO"/>
    <property type="match status" value="1"/>
</dbReference>
<organism evidence="12 13">
    <name type="scientific">Rothia endophytica</name>
    <dbReference type="NCBI Taxonomy" id="1324766"/>
    <lineage>
        <taxon>Bacteria</taxon>
        <taxon>Bacillati</taxon>
        <taxon>Actinomycetota</taxon>
        <taxon>Actinomycetes</taxon>
        <taxon>Micrococcales</taxon>
        <taxon>Micrococcaceae</taxon>
        <taxon>Rothia</taxon>
    </lineage>
</organism>
<dbReference type="SUPFAM" id="SSF82689">
    <property type="entry name" value="Mechanosensitive channel protein MscS (YggB), C-terminal domain"/>
    <property type="match status" value="1"/>
</dbReference>
<dbReference type="Pfam" id="PF21082">
    <property type="entry name" value="MS_channel_3rd"/>
    <property type="match status" value="1"/>
</dbReference>
<dbReference type="InterPro" id="IPR023408">
    <property type="entry name" value="MscS_beta-dom_sf"/>
</dbReference>
<evidence type="ECO:0000313" key="13">
    <source>
        <dbReference type="Proteomes" id="UP001500187"/>
    </source>
</evidence>
<feature type="transmembrane region" description="Helical" evidence="8">
    <location>
        <begin position="40"/>
        <end position="58"/>
    </location>
</feature>
<feature type="domain" description="Mechanosensitive ion channel transmembrane helices 2/3" evidence="11">
    <location>
        <begin position="112"/>
        <end position="151"/>
    </location>
</feature>
<keyword evidence="3" id="KW-1003">Cell membrane</keyword>
<comment type="caution">
    <text evidence="12">The sequence shown here is derived from an EMBL/GenBank/DDBJ whole genome shotgun (WGS) entry which is preliminary data.</text>
</comment>
<dbReference type="InterPro" id="IPR010920">
    <property type="entry name" value="LSM_dom_sf"/>
</dbReference>
<dbReference type="Pfam" id="PF21088">
    <property type="entry name" value="MS_channel_1st"/>
    <property type="match status" value="1"/>
</dbReference>
<comment type="subcellular location">
    <subcellularLocation>
        <location evidence="1">Cell membrane</location>
        <topology evidence="1">Multi-pass membrane protein</topology>
    </subcellularLocation>
</comment>
<evidence type="ECO:0000259" key="9">
    <source>
        <dbReference type="Pfam" id="PF00924"/>
    </source>
</evidence>
<dbReference type="RefSeq" id="WP_345444471.1">
    <property type="nucleotide sequence ID" value="NZ_BAABKP010000001.1"/>
</dbReference>
<evidence type="ECO:0000256" key="7">
    <source>
        <dbReference type="SAM" id="MobiDB-lite"/>
    </source>
</evidence>
<keyword evidence="5 8" id="KW-1133">Transmembrane helix</keyword>
<feature type="domain" description="Mechanosensitive ion channel MscS" evidence="9">
    <location>
        <begin position="153"/>
        <end position="215"/>
    </location>
</feature>
<dbReference type="PANTHER" id="PTHR30460">
    <property type="entry name" value="MODERATE CONDUCTANCE MECHANOSENSITIVE CHANNEL YBIO"/>
    <property type="match status" value="1"/>
</dbReference>
<proteinExistence type="inferred from homology"/>
<dbReference type="Gene3D" id="2.30.30.60">
    <property type="match status" value="1"/>
</dbReference>
<dbReference type="Gene3D" id="1.10.287.1260">
    <property type="match status" value="1"/>
</dbReference>
<dbReference type="SUPFAM" id="SSF50182">
    <property type="entry name" value="Sm-like ribonucleoproteins"/>
    <property type="match status" value="1"/>
</dbReference>
<feature type="transmembrane region" description="Helical" evidence="8">
    <location>
        <begin position="106"/>
        <end position="126"/>
    </location>
</feature>
<evidence type="ECO:0000256" key="8">
    <source>
        <dbReference type="SAM" id="Phobius"/>
    </source>
</evidence>
<keyword evidence="6 8" id="KW-0472">Membrane</keyword>
<dbReference type="Proteomes" id="UP001500187">
    <property type="component" value="Unassembled WGS sequence"/>
</dbReference>
<feature type="region of interest" description="Disordered" evidence="7">
    <location>
        <begin position="310"/>
        <end position="337"/>
    </location>
</feature>
<dbReference type="InterPro" id="IPR045276">
    <property type="entry name" value="YbiO_bact"/>
</dbReference>
<feature type="transmembrane region" description="Helical" evidence="8">
    <location>
        <begin position="132"/>
        <end position="150"/>
    </location>
</feature>
<sequence length="337" mass="36219">MSISLISLMTLSLGEGAQNASDFLLHLASIDFWLGAPLRIIMIVLIGLILHAMVRLVIRKVTSSIARGTQSRVVAASPKKRQGNRWKTDTALSSARQSQRAKTVGSVLRSVASIVIWTVMIVMIIAELGFNIAPVIASAGVVGVALSFGAQSLVKDFLSGIFIVAEDQLGIGDWVDLGEASGEVEAVGLRTTQVRDLEGTLWHVRNGEILRVGNSSQGWARTVVDLPIPYDADIDEMADFLVEATSEALQKPGIKGNVTGKPEYLGVQTITGESVTLRLLVKTAPAAQFSVGRKLREELKKAMDARGIRMPHTNQSVVLTEEQSSPSKKTVPADSQQ</sequence>
<evidence type="ECO:0000256" key="1">
    <source>
        <dbReference type="ARBA" id="ARBA00004651"/>
    </source>
</evidence>
<evidence type="ECO:0000313" key="12">
    <source>
        <dbReference type="EMBL" id="GAA4790458.1"/>
    </source>
</evidence>
<accession>A0ABP9B7Y0</accession>
<dbReference type="SUPFAM" id="SSF82861">
    <property type="entry name" value="Mechanosensitive channel protein MscS (YggB), transmembrane region"/>
    <property type="match status" value="1"/>
</dbReference>
<gene>
    <name evidence="12" type="ORF">GCM10023352_05600</name>
</gene>
<keyword evidence="13" id="KW-1185">Reference proteome</keyword>
<comment type="similarity">
    <text evidence="2">Belongs to the MscS (TC 1.A.23) family.</text>
</comment>
<evidence type="ECO:0000259" key="11">
    <source>
        <dbReference type="Pfam" id="PF21088"/>
    </source>
</evidence>
<evidence type="ECO:0000256" key="2">
    <source>
        <dbReference type="ARBA" id="ARBA00008017"/>
    </source>
</evidence>
<feature type="compositionally biased region" description="Polar residues" evidence="7">
    <location>
        <begin position="312"/>
        <end position="337"/>
    </location>
</feature>
<dbReference type="InterPro" id="IPR011066">
    <property type="entry name" value="MscS_channel_C_sf"/>
</dbReference>
<protein>
    <submittedName>
        <fullName evidence="12">Mechanosensitive ion channel</fullName>
    </submittedName>
</protein>
<evidence type="ECO:0000256" key="4">
    <source>
        <dbReference type="ARBA" id="ARBA00022692"/>
    </source>
</evidence>
<dbReference type="InterPro" id="IPR049278">
    <property type="entry name" value="MS_channel_C"/>
</dbReference>
<dbReference type="InterPro" id="IPR049142">
    <property type="entry name" value="MS_channel_1st"/>
</dbReference>
<reference evidence="13" key="1">
    <citation type="journal article" date="2019" name="Int. J. Syst. Evol. Microbiol.">
        <title>The Global Catalogue of Microorganisms (GCM) 10K type strain sequencing project: providing services to taxonomists for standard genome sequencing and annotation.</title>
        <authorList>
            <consortium name="The Broad Institute Genomics Platform"/>
            <consortium name="The Broad Institute Genome Sequencing Center for Infectious Disease"/>
            <person name="Wu L."/>
            <person name="Ma J."/>
        </authorList>
    </citation>
    <scope>NUCLEOTIDE SEQUENCE [LARGE SCALE GENOMIC DNA]</scope>
    <source>
        <strain evidence="13">JCM 18541</strain>
    </source>
</reference>
<evidence type="ECO:0000259" key="10">
    <source>
        <dbReference type="Pfam" id="PF21082"/>
    </source>
</evidence>
<keyword evidence="4 8" id="KW-0812">Transmembrane</keyword>
<dbReference type="Gene3D" id="3.30.70.100">
    <property type="match status" value="1"/>
</dbReference>
<evidence type="ECO:0000256" key="6">
    <source>
        <dbReference type="ARBA" id="ARBA00023136"/>
    </source>
</evidence>
<dbReference type="InterPro" id="IPR006685">
    <property type="entry name" value="MscS_channel_2nd"/>
</dbReference>
<feature type="domain" description="Mechanosensitive ion channel MscS C-terminal" evidence="10">
    <location>
        <begin position="224"/>
        <end position="310"/>
    </location>
</feature>
<evidence type="ECO:0000256" key="3">
    <source>
        <dbReference type="ARBA" id="ARBA00022475"/>
    </source>
</evidence>
<dbReference type="EMBL" id="BAABKP010000001">
    <property type="protein sequence ID" value="GAA4790458.1"/>
    <property type="molecule type" value="Genomic_DNA"/>
</dbReference>